<sequence length="1158" mass="127151">MPKRYATDVDTYLRVTLDTDPLDAARLEAAFSRLHSLGYDVRLDVRLVATEGQIAYYVGTAGTHAATVEHTLRSIFPEGTQLDRETPPELPAEPTAALELRGRGERREDWQTRLQPVTDGDGTHTQFPLAAAVDALADADATVHYQALLAPKPDWGADASLRIDRLTRNRDTPAQRFFDFLLDEYTVDPDVEDADPAHQRRIRSIQATDPGRSFAVCARAVASGDGAEATLEEFGTALRPADGPFYHVHPVVRRSEERVGRLADAIEAGTRPEEPSLFDRLKARLPITANTAPELVADAHTAPNLCLVDGDALTARGRRALEATPEERTAVPRPDDALLAQYDSGMLVGYPLTGDDTAADAPVRLPPSLQTLHAAWFGKTGSGKSTSLINAILENHEATAGADILIDPKGDGMPAEYLKAHYARHGDLEDVYYFDCAETLPALSFFDIREQLADGIDRTTAVEDVTDHYIEMLIGVMGRERFERAVRSPDIIRYLVKAMFDPVHGDDAFAHSELQAAATRMRDTRDAPPVVDPELRRMLAGVAANSKRSFDELMQGVANRIEKIPLDDRLGQLFNHVPEGDDPHFELRDVVDEDAVVLLDTGGLRRESRRVVTLALLSQLWTALRRRQRSSTHDGDHALVNLYLEEAATVASSGLVTELLAQSRAFELSVTLAMQFPAQLRQSDAEAYAEVLNNVSTVVTGNVSVDADLKRRLATESMPPNEVANRLRALRRGQWFVSLPSEFGTSEPRPFLVESAPIPAGHHESDESLSGARRTAFEAAFDAVRDRTRLECGLDLTVSRFYRPDTGTETETKADTDANAAATAAAEADPSPAEAQSPPGSLLAHTKRMPACVSYDGARHAVVCDSCDSRYDPTRAGLKRAIECCHSLESVDRDDVPVCSVSLKLSADERAQSRYSDAQLRFLQAVYAAHQRRFDPELEYDLLNDSMVRLREYVGVGTDEIERLLEDGLLAKDCTHPHVLYTVTPEGRAAAKIRHREGVAHGDGAGDLSESSLHVAMVELGRRYVQAAFVESDDSAAVEVSPYHDVADGRLDVAGLDADGEVVVAVEAERSNHDTLRAVPEDYDKMARHEPEAAIWIVENRDGGHDVLEALNEPGEGDPRVEKTYSRTTATRLFTIDTPGLTEMHTFSYLRDSVLDDE</sequence>
<dbReference type="InterPro" id="IPR051162">
    <property type="entry name" value="T4SS_component"/>
</dbReference>
<evidence type="ECO:0000313" key="2">
    <source>
        <dbReference type="EMBL" id="CCQ36828.1"/>
    </source>
</evidence>
<dbReference type="EMBL" id="HF582854">
    <property type="protein sequence ID" value="CCQ36828.1"/>
    <property type="molecule type" value="Genomic_DNA"/>
</dbReference>
<organism evidence="2 3">
    <name type="scientific">Natronomonas moolapensis (strain DSM 18674 / CECT 7526 / JCM 14361 / 8.8.11)</name>
    <dbReference type="NCBI Taxonomy" id="268739"/>
    <lineage>
        <taxon>Archaea</taxon>
        <taxon>Methanobacteriati</taxon>
        <taxon>Methanobacteriota</taxon>
        <taxon>Stenosarchaea group</taxon>
        <taxon>Halobacteria</taxon>
        <taxon>Halobacteriales</taxon>
        <taxon>Natronomonadaceae</taxon>
        <taxon>Natronomonas</taxon>
    </lineage>
</organism>
<dbReference type="PANTHER" id="PTHR30121:SF6">
    <property type="entry name" value="SLR6007 PROTEIN"/>
    <property type="match status" value="1"/>
</dbReference>
<dbReference type="KEGG" id="nmo:Nmlp_2673"/>
<dbReference type="InterPro" id="IPR027417">
    <property type="entry name" value="P-loop_NTPase"/>
</dbReference>
<dbReference type="GeneID" id="14651450"/>
<dbReference type="HOGENOM" id="CLU_269884_0_0_2"/>
<feature type="region of interest" description="Disordered" evidence="1">
    <location>
        <begin position="79"/>
        <end position="106"/>
    </location>
</feature>
<dbReference type="AlphaFoldDB" id="M1XRH6"/>
<proteinExistence type="predicted"/>
<dbReference type="STRING" id="268739.Nmlp_2673"/>
<dbReference type="Gene3D" id="3.40.50.300">
    <property type="entry name" value="P-loop containing nucleotide triphosphate hydrolases"/>
    <property type="match status" value="2"/>
</dbReference>
<dbReference type="RefSeq" id="WP_015409597.1">
    <property type="nucleotide sequence ID" value="NC_020388.1"/>
</dbReference>
<dbReference type="eggNOG" id="arCOG04816">
    <property type="taxonomic scope" value="Archaea"/>
</dbReference>
<dbReference type="CDD" id="cd01127">
    <property type="entry name" value="TrwB_TraG_TraD_VirD4"/>
    <property type="match status" value="1"/>
</dbReference>
<accession>M1XRH6</accession>
<gene>
    <name evidence="2" type="ordered locus">Nmlp_2673</name>
</gene>
<reference evidence="2 3" key="1">
    <citation type="journal article" date="2013" name="Genome Announc.">
        <title>Genome of the haloarchaeon Natronomonas moolapensis, a neutrophilic member of a previously haloalkaliphilic genus.</title>
        <authorList>
            <person name="Dyall-Smith M.L."/>
            <person name="Pfeiffer F."/>
            <person name="Oberwinkler T."/>
            <person name="Klee K."/>
            <person name="Rampp M."/>
            <person name="Palm P."/>
            <person name="Gross K."/>
            <person name="Schuster S.C."/>
            <person name="Oesterhelt D."/>
        </authorList>
    </citation>
    <scope>NUCLEOTIDE SEQUENCE [LARGE SCALE GENOMIC DNA]</scope>
    <source>
        <strain evidence="3">DSM 18674 / JCM 14361 / 8.8.11</strain>
    </source>
</reference>
<feature type="region of interest" description="Disordered" evidence="1">
    <location>
        <begin position="806"/>
        <end position="840"/>
    </location>
</feature>
<dbReference type="OrthoDB" id="214394at2157"/>
<dbReference type="SUPFAM" id="SSF52540">
    <property type="entry name" value="P-loop containing nucleoside triphosphate hydrolases"/>
    <property type="match status" value="1"/>
</dbReference>
<name>M1XRH6_NATM8</name>
<dbReference type="Proteomes" id="UP000011867">
    <property type="component" value="Chromosome"/>
</dbReference>
<feature type="compositionally biased region" description="Low complexity" evidence="1">
    <location>
        <begin position="817"/>
        <end position="835"/>
    </location>
</feature>
<evidence type="ECO:0008006" key="4">
    <source>
        <dbReference type="Google" id="ProtNLM"/>
    </source>
</evidence>
<keyword evidence="3" id="KW-1185">Reference proteome</keyword>
<evidence type="ECO:0000313" key="3">
    <source>
        <dbReference type="Proteomes" id="UP000011867"/>
    </source>
</evidence>
<evidence type="ECO:0000256" key="1">
    <source>
        <dbReference type="SAM" id="MobiDB-lite"/>
    </source>
</evidence>
<protein>
    <recommendedName>
        <fullName evidence="4">ATP-binding protein</fullName>
    </recommendedName>
</protein>
<dbReference type="PANTHER" id="PTHR30121">
    <property type="entry name" value="UNCHARACTERIZED PROTEIN YJGR-RELATED"/>
    <property type="match status" value="1"/>
</dbReference>